<name>A0A091BZ02_9ENTE</name>
<evidence type="ECO:0000313" key="3">
    <source>
        <dbReference type="Proteomes" id="UP000029380"/>
    </source>
</evidence>
<protein>
    <submittedName>
        <fullName evidence="2">Transposase</fullName>
    </submittedName>
</protein>
<dbReference type="InterPro" id="IPR002560">
    <property type="entry name" value="Transposase_DDE"/>
</dbReference>
<proteinExistence type="predicted"/>
<dbReference type="PANTHER" id="PTHR33498">
    <property type="entry name" value="TRANSPOSASE FOR INSERTION SEQUENCE ELEMENT IS1557"/>
    <property type="match status" value="1"/>
</dbReference>
<reference evidence="2 3" key="1">
    <citation type="submission" date="2014-08" db="EMBL/GenBank/DDBJ databases">
        <title>Genome sequence of Tetragenococcus muriaticus.</title>
        <authorList>
            <person name="Chuea-nongthon C."/>
            <person name="Rodtong S."/>
            <person name="Yongsawatdigul J."/>
            <person name="Steele J.L."/>
            <person name="Liu X.-y."/>
            <person name="Speers J."/>
            <person name="Glasner J.D."/>
            <person name="Neeno-Eckwall E.C."/>
        </authorList>
    </citation>
    <scope>NUCLEOTIDE SEQUENCE [LARGE SCALE GENOMIC DNA]</scope>
    <source>
        <strain evidence="2 3">PMC-11-5</strain>
    </source>
</reference>
<accession>A0A091BZ02</accession>
<comment type="caution">
    <text evidence="2">The sequence shown here is derived from an EMBL/GenBank/DDBJ whole genome shotgun (WGS) entry which is preliminary data.</text>
</comment>
<evidence type="ECO:0000313" key="2">
    <source>
        <dbReference type="EMBL" id="KFN89022.1"/>
    </source>
</evidence>
<dbReference type="PANTHER" id="PTHR33498:SF1">
    <property type="entry name" value="TRANSPOSASE FOR INSERTION SEQUENCE ELEMENT IS1557"/>
    <property type="match status" value="1"/>
</dbReference>
<sequence length="439" mass="51896">MSITHYTKEILDILDLHLTFSEDCFRKEKIAGEMSFVFYGKLTYQAQSCFHCGVEDPQHFVKWGFKTVRYLLNDVSEYKTYLKIKKQRFRCKICGKTFIAASSVADRYCSIARRVKLSIDEKLMEPFSMATIARMKHVSPTTVLRELRRFEKSQRPSKDSLPEVLCFDEFQSVNRVAGAMSFIMMDGQSHQLLDIVANRQLPHLQRYFARYDSQARKHVQFVVSDFYSPYASLVKTFFPNAQLVIDRFHISQHIGRAFQNQRTQVMKRFASKTGPHKHLKKFWKLLQKNAWELDYEQHHWRPSFRAHLTEQDIVDRLLAYSSELRQGYRVYQAFLSAIHGKNQQKFDQLLAEDYAFLPKAFQTVIQTFKVYHQEIAWAFTVPYSNGPLEGLNNHIKVLKRVAYGFRNFQNFRERIFLYRGKYFQSVSPEVSLKHKRKSS</sequence>
<dbReference type="NCBIfam" id="NF033550">
    <property type="entry name" value="transpos_ISL3"/>
    <property type="match status" value="1"/>
</dbReference>
<organism evidence="2 3">
    <name type="scientific">Tetragenococcus muriaticus PMC-11-5</name>
    <dbReference type="NCBI Taxonomy" id="1302649"/>
    <lineage>
        <taxon>Bacteria</taxon>
        <taxon>Bacillati</taxon>
        <taxon>Bacillota</taxon>
        <taxon>Bacilli</taxon>
        <taxon>Lactobacillales</taxon>
        <taxon>Enterococcaceae</taxon>
        <taxon>Tetragenococcus</taxon>
    </lineage>
</organism>
<dbReference type="InterPro" id="IPR047951">
    <property type="entry name" value="Transpos_ISL3"/>
</dbReference>
<dbReference type="OrthoDB" id="2012732at2"/>
<gene>
    <name evidence="2" type="ORF">TMUPMC115_2610</name>
</gene>
<dbReference type="EMBL" id="JPVU01000320">
    <property type="protein sequence ID" value="KFN89022.1"/>
    <property type="molecule type" value="Genomic_DNA"/>
</dbReference>
<feature type="domain" description="Transposase IS204/IS1001/IS1096/IS1165 DDE" evidence="1">
    <location>
        <begin position="165"/>
        <end position="415"/>
    </location>
</feature>
<dbReference type="RefSeq" id="WP_038026998.1">
    <property type="nucleotide sequence ID" value="NZ_JPVU01000320.1"/>
</dbReference>
<evidence type="ECO:0000259" key="1">
    <source>
        <dbReference type="Pfam" id="PF01610"/>
    </source>
</evidence>
<dbReference type="PATRIC" id="fig|1302649.3.peg.2590"/>
<dbReference type="Proteomes" id="UP000029380">
    <property type="component" value="Unassembled WGS sequence"/>
</dbReference>
<dbReference type="Pfam" id="PF01610">
    <property type="entry name" value="DDE_Tnp_ISL3"/>
    <property type="match status" value="1"/>
</dbReference>
<dbReference type="AlphaFoldDB" id="A0A091BZ02"/>